<reference evidence="1" key="1">
    <citation type="journal article" date="2021" name="Proc. Natl. Acad. Sci. U.S.A.">
        <title>A Catalog of Tens of Thousands of Viruses from Human Metagenomes Reveals Hidden Associations with Chronic Diseases.</title>
        <authorList>
            <person name="Tisza M.J."/>
            <person name="Buck C.B."/>
        </authorList>
    </citation>
    <scope>NUCLEOTIDE SEQUENCE</scope>
    <source>
        <strain evidence="1">CtpiG4</strain>
    </source>
</reference>
<organism evidence="1">
    <name type="scientific">Myoviridae sp. ctpiG4</name>
    <dbReference type="NCBI Taxonomy" id="2826698"/>
    <lineage>
        <taxon>Viruses</taxon>
        <taxon>Duplodnaviria</taxon>
        <taxon>Heunggongvirae</taxon>
        <taxon>Uroviricota</taxon>
        <taxon>Caudoviricetes</taxon>
    </lineage>
</organism>
<dbReference type="EMBL" id="BK015050">
    <property type="protein sequence ID" value="DAD88928.1"/>
    <property type="molecule type" value="Genomic_DNA"/>
</dbReference>
<accession>A0A8S5N372</accession>
<protein>
    <submittedName>
        <fullName evidence="1">Uncharacterized protein</fullName>
    </submittedName>
</protein>
<proteinExistence type="predicted"/>
<sequence>MEKKNEYEGFRFSDLCVVIKVSANSMDEIREIVKQTSEIQKEYSCYCTLNVNLT</sequence>
<evidence type="ECO:0000313" key="1">
    <source>
        <dbReference type="EMBL" id="DAD88928.1"/>
    </source>
</evidence>
<name>A0A8S5N372_9CAUD</name>